<organism evidence="8 9">
    <name type="scientific">Lolliginicoccus lacisalsi</name>
    <dbReference type="NCBI Taxonomy" id="2742202"/>
    <lineage>
        <taxon>Bacteria</taxon>
        <taxon>Bacillati</taxon>
        <taxon>Actinomycetota</taxon>
        <taxon>Actinomycetes</taxon>
        <taxon>Mycobacteriales</taxon>
        <taxon>Hoyosellaceae</taxon>
        <taxon>Lolliginicoccus</taxon>
    </lineage>
</organism>
<dbReference type="NCBIfam" id="NF006521">
    <property type="entry name" value="PRK08965.1-5"/>
    <property type="match status" value="1"/>
</dbReference>
<proteinExistence type="inferred from homology"/>
<evidence type="ECO:0000256" key="2">
    <source>
        <dbReference type="ARBA" id="ARBA00006228"/>
    </source>
</evidence>
<dbReference type="GO" id="GO:0008324">
    <property type="term" value="F:monoatomic cation transmembrane transporter activity"/>
    <property type="evidence" value="ECO:0007669"/>
    <property type="project" value="InterPro"/>
</dbReference>
<dbReference type="Proteomes" id="UP000642993">
    <property type="component" value="Unassembled WGS sequence"/>
</dbReference>
<evidence type="ECO:0000256" key="3">
    <source>
        <dbReference type="ARBA" id="ARBA00022475"/>
    </source>
</evidence>
<evidence type="ECO:0000256" key="1">
    <source>
        <dbReference type="ARBA" id="ARBA00004651"/>
    </source>
</evidence>
<dbReference type="PANTHER" id="PTHR34584">
    <property type="entry name" value="NA(+)/H(+) ANTIPORTER SUBUNIT E1"/>
    <property type="match status" value="1"/>
</dbReference>
<accession>A0A927PLP9</accession>
<sequence>MTRDLLRKLASVVWLAVVWVLLWGDPAPGTILAGVIVGLGIVYLLPLPRIPVGGTIHPISFIILNLVIAGLLVRATIGVSWLVLKPGPPPRSAFLKRRVDIRSDLVLTLLVDALSLIPGSLVMQVDKVQRVVYVHVLDVRDKKAITKFHRDTDLLEKWFVRAFERRDEWRETTSDEGTDQGRLHQ</sequence>
<gene>
    <name evidence="8" type="ORF">HT102_12900</name>
</gene>
<dbReference type="GO" id="GO:0005886">
    <property type="term" value="C:plasma membrane"/>
    <property type="evidence" value="ECO:0007669"/>
    <property type="project" value="UniProtKB-SubCell"/>
</dbReference>
<keyword evidence="4 7" id="KW-0812">Transmembrane</keyword>
<evidence type="ECO:0000313" key="9">
    <source>
        <dbReference type="Proteomes" id="UP000642993"/>
    </source>
</evidence>
<evidence type="ECO:0000256" key="6">
    <source>
        <dbReference type="ARBA" id="ARBA00023136"/>
    </source>
</evidence>
<dbReference type="AlphaFoldDB" id="A0A927PLP9"/>
<protein>
    <submittedName>
        <fullName evidence="8">Na+/H+ antiporter subunit E</fullName>
    </submittedName>
</protein>
<reference evidence="8" key="1">
    <citation type="submission" date="2020-09" db="EMBL/GenBank/DDBJ databases">
        <title>Hoyosella lacisalsi sp. nov., a halotolerant actinobacterium isolated from soil of Lake Gudzhirganskoe.</title>
        <authorList>
            <person name="Yang Q."/>
            <person name="Guo P.Y."/>
            <person name="Liu S.W."/>
            <person name="Li F.N."/>
            <person name="Sun C.H."/>
        </authorList>
    </citation>
    <scope>NUCLEOTIDE SEQUENCE</scope>
    <source>
        <strain evidence="8">G463</strain>
    </source>
</reference>
<comment type="subcellular location">
    <subcellularLocation>
        <location evidence="1">Cell membrane</location>
        <topology evidence="1">Multi-pass membrane protein</topology>
    </subcellularLocation>
</comment>
<comment type="caution">
    <text evidence="8">The sequence shown here is derived from an EMBL/GenBank/DDBJ whole genome shotgun (WGS) entry which is preliminary data.</text>
</comment>
<feature type="transmembrane region" description="Helical" evidence="7">
    <location>
        <begin position="59"/>
        <end position="84"/>
    </location>
</feature>
<dbReference type="EMBL" id="JACYWE010000008">
    <property type="protein sequence ID" value="MBD8507380.1"/>
    <property type="molecule type" value="Genomic_DNA"/>
</dbReference>
<comment type="similarity">
    <text evidence="2">Belongs to the CPA3 antiporters (TC 2.A.63) subunit E family.</text>
</comment>
<keyword evidence="9" id="KW-1185">Reference proteome</keyword>
<evidence type="ECO:0000256" key="5">
    <source>
        <dbReference type="ARBA" id="ARBA00022989"/>
    </source>
</evidence>
<feature type="transmembrane region" description="Helical" evidence="7">
    <location>
        <begin position="6"/>
        <end position="23"/>
    </location>
</feature>
<keyword evidence="3" id="KW-1003">Cell membrane</keyword>
<evidence type="ECO:0000313" key="8">
    <source>
        <dbReference type="EMBL" id="MBD8507380.1"/>
    </source>
</evidence>
<evidence type="ECO:0000256" key="4">
    <source>
        <dbReference type="ARBA" id="ARBA00022692"/>
    </source>
</evidence>
<dbReference type="InterPro" id="IPR002758">
    <property type="entry name" value="Cation_antiport_E"/>
</dbReference>
<dbReference type="Pfam" id="PF01899">
    <property type="entry name" value="MNHE"/>
    <property type="match status" value="1"/>
</dbReference>
<keyword evidence="6 7" id="KW-0472">Membrane</keyword>
<name>A0A927PLP9_9ACTN</name>
<dbReference type="PANTHER" id="PTHR34584:SF1">
    <property type="entry name" value="NA(+)_H(+) ANTIPORTER SUBUNIT E1"/>
    <property type="match status" value="1"/>
</dbReference>
<keyword evidence="5 7" id="KW-1133">Transmembrane helix</keyword>
<evidence type="ECO:0000256" key="7">
    <source>
        <dbReference type="SAM" id="Phobius"/>
    </source>
</evidence>
<feature type="transmembrane region" description="Helical" evidence="7">
    <location>
        <begin position="30"/>
        <end position="47"/>
    </location>
</feature>
<dbReference type="RefSeq" id="WP_192039848.1">
    <property type="nucleotide sequence ID" value="NZ_JACYWE010000008.1"/>
</dbReference>